<dbReference type="SUPFAM" id="SSF56176">
    <property type="entry name" value="FAD-binding/transporter-associated domain-like"/>
    <property type="match status" value="1"/>
</dbReference>
<evidence type="ECO:0000256" key="2">
    <source>
        <dbReference type="ARBA" id="ARBA00005466"/>
    </source>
</evidence>
<dbReference type="Gene3D" id="3.40.462.20">
    <property type="match status" value="1"/>
</dbReference>
<dbReference type="AlphaFoldDB" id="A0A1G6X3R5"/>
<evidence type="ECO:0000256" key="5">
    <source>
        <dbReference type="ARBA" id="ARBA00023002"/>
    </source>
</evidence>
<keyword evidence="5" id="KW-0560">Oxidoreductase</keyword>
<dbReference type="Pfam" id="PF08031">
    <property type="entry name" value="BBE"/>
    <property type="match status" value="1"/>
</dbReference>
<dbReference type="PANTHER" id="PTHR42973">
    <property type="entry name" value="BINDING OXIDOREDUCTASE, PUTATIVE (AFU_ORTHOLOGUE AFUA_1G17690)-RELATED"/>
    <property type="match status" value="1"/>
</dbReference>
<dbReference type="PROSITE" id="PS51387">
    <property type="entry name" value="FAD_PCMH"/>
    <property type="match status" value="1"/>
</dbReference>
<protein>
    <submittedName>
        <fullName evidence="7">FAD/FMN-containing dehydrogenase</fullName>
    </submittedName>
</protein>
<dbReference type="InterPro" id="IPR006094">
    <property type="entry name" value="Oxid_FAD_bind_N"/>
</dbReference>
<dbReference type="InterPro" id="IPR016167">
    <property type="entry name" value="FAD-bd_PCMH_sub1"/>
</dbReference>
<keyword evidence="8" id="KW-1185">Reference proteome</keyword>
<dbReference type="GO" id="GO:0071949">
    <property type="term" value="F:FAD binding"/>
    <property type="evidence" value="ECO:0007669"/>
    <property type="project" value="InterPro"/>
</dbReference>
<organism evidence="7 8">
    <name type="scientific">Rhodococcus tukisamuensis</name>
    <dbReference type="NCBI Taxonomy" id="168276"/>
    <lineage>
        <taxon>Bacteria</taxon>
        <taxon>Bacillati</taxon>
        <taxon>Actinomycetota</taxon>
        <taxon>Actinomycetes</taxon>
        <taxon>Mycobacteriales</taxon>
        <taxon>Nocardiaceae</taxon>
        <taxon>Rhodococcus</taxon>
    </lineage>
</organism>
<dbReference type="InterPro" id="IPR016166">
    <property type="entry name" value="FAD-bd_PCMH"/>
</dbReference>
<sequence length="499" mass="53839">MTATADERCANAPFVALVMRAPDEREPHHRKGSVMSTTTYEDLAATLRGDLITPSDAGYDAARAVYNAMIDRRPAAIARCRDVADVINCVRFAREHDVEIAVRGGGHNAGGLGVWDDALVIDLSLMRSTTVDPVGHTVRVDGGCTWGDVDHATVAFGMATPSGFLASTGVGGLTLGGGIGYLSRRFGLTVDNLLAADVVLADGTFVTASASEHSDLFWALRGGGGNFGVVTSFRFRCHDIGEHGVVIGGPVLYDLADTPAVMRWYRELLPSLPEELSGWLGLITVPPAPPFPEELWGRKSCAIVWCYTGSHERADEVLEPIRSFGSPLLVGPHPMPFNVLQSAFDGLYPAGLQWYWRADFFNEISDAAIDVHCKFGAQLPTGHSTMHLYPIDGAAGRVAEDATAFAYRDGGWAGVIVGVDPDPANADTITAWAKDYWTELHPTSAGGAYVNFLMDEGQDRVRASYLGNYDRLAEVKERYDPDNVFHVNQNIRPAAVATR</sequence>
<evidence type="ECO:0000313" key="7">
    <source>
        <dbReference type="EMBL" id="SDD72739.1"/>
    </source>
</evidence>
<dbReference type="EMBL" id="FNAB01000006">
    <property type="protein sequence ID" value="SDD72739.1"/>
    <property type="molecule type" value="Genomic_DNA"/>
</dbReference>
<dbReference type="GO" id="GO:0016491">
    <property type="term" value="F:oxidoreductase activity"/>
    <property type="evidence" value="ECO:0007669"/>
    <property type="project" value="UniProtKB-KW"/>
</dbReference>
<dbReference type="Proteomes" id="UP000199417">
    <property type="component" value="Unassembled WGS sequence"/>
</dbReference>
<dbReference type="Gene3D" id="3.30.465.10">
    <property type="match status" value="1"/>
</dbReference>
<dbReference type="InterPro" id="IPR050416">
    <property type="entry name" value="FAD-linked_Oxidoreductase"/>
</dbReference>
<evidence type="ECO:0000256" key="1">
    <source>
        <dbReference type="ARBA" id="ARBA00001974"/>
    </source>
</evidence>
<comment type="cofactor">
    <cofactor evidence="1">
        <name>FAD</name>
        <dbReference type="ChEBI" id="CHEBI:57692"/>
    </cofactor>
</comment>
<dbReference type="STRING" id="168276.SAMN05444580_10677"/>
<dbReference type="PROSITE" id="PS00862">
    <property type="entry name" value="OX2_COVAL_FAD"/>
    <property type="match status" value="1"/>
</dbReference>
<dbReference type="InterPro" id="IPR012951">
    <property type="entry name" value="BBE"/>
</dbReference>
<evidence type="ECO:0000256" key="3">
    <source>
        <dbReference type="ARBA" id="ARBA00022630"/>
    </source>
</evidence>
<gene>
    <name evidence="7" type="ORF">SAMN05444580_10677</name>
</gene>
<evidence type="ECO:0000259" key="6">
    <source>
        <dbReference type="PROSITE" id="PS51387"/>
    </source>
</evidence>
<comment type="similarity">
    <text evidence="2">Belongs to the oxygen-dependent FAD-linked oxidoreductase family.</text>
</comment>
<dbReference type="Pfam" id="PF01565">
    <property type="entry name" value="FAD_binding_4"/>
    <property type="match status" value="1"/>
</dbReference>
<dbReference type="InterPro" id="IPR016169">
    <property type="entry name" value="FAD-bd_PCMH_sub2"/>
</dbReference>
<reference evidence="7 8" key="1">
    <citation type="submission" date="2016-10" db="EMBL/GenBank/DDBJ databases">
        <authorList>
            <person name="de Groot N.N."/>
        </authorList>
    </citation>
    <scope>NUCLEOTIDE SEQUENCE [LARGE SCALE GENOMIC DNA]</scope>
    <source>
        <strain evidence="7 8">JCM 11308</strain>
    </source>
</reference>
<keyword evidence="3" id="KW-0285">Flavoprotein</keyword>
<evidence type="ECO:0000313" key="8">
    <source>
        <dbReference type="Proteomes" id="UP000199417"/>
    </source>
</evidence>
<evidence type="ECO:0000256" key="4">
    <source>
        <dbReference type="ARBA" id="ARBA00022827"/>
    </source>
</evidence>
<dbReference type="PANTHER" id="PTHR42973:SF39">
    <property type="entry name" value="FAD-BINDING PCMH-TYPE DOMAIN-CONTAINING PROTEIN"/>
    <property type="match status" value="1"/>
</dbReference>
<dbReference type="Gene3D" id="3.30.43.10">
    <property type="entry name" value="Uridine Diphospho-n-acetylenolpyruvylglucosamine Reductase, domain 2"/>
    <property type="match status" value="1"/>
</dbReference>
<dbReference type="InterPro" id="IPR036318">
    <property type="entry name" value="FAD-bd_PCMH-like_sf"/>
</dbReference>
<name>A0A1G6X3R5_9NOCA</name>
<proteinExistence type="inferred from homology"/>
<feature type="domain" description="FAD-binding PCMH-type" evidence="6">
    <location>
        <begin position="70"/>
        <end position="240"/>
    </location>
</feature>
<dbReference type="InterPro" id="IPR006093">
    <property type="entry name" value="Oxy_OxRdtase_FAD_BS"/>
</dbReference>
<keyword evidence="4" id="KW-0274">FAD</keyword>
<accession>A0A1G6X3R5</accession>